<accession>I7GB53</accession>
<comment type="subcellular location">
    <subcellularLocation>
        <location evidence="1">Cell membrane</location>
        <topology evidence="1">Multi-pass membrane protein</topology>
    </subcellularLocation>
</comment>
<evidence type="ECO:0000256" key="5">
    <source>
        <dbReference type="ARBA" id="ARBA00022989"/>
    </source>
</evidence>
<dbReference type="InterPro" id="IPR011701">
    <property type="entry name" value="MFS"/>
</dbReference>
<evidence type="ECO:0000313" key="11">
    <source>
        <dbReference type="Proteomes" id="UP000006158"/>
    </source>
</evidence>
<keyword evidence="3" id="KW-1003">Cell membrane</keyword>
<dbReference type="InterPro" id="IPR005829">
    <property type="entry name" value="Sugar_transporter_CS"/>
</dbReference>
<feature type="compositionally biased region" description="Low complexity" evidence="7">
    <location>
        <begin position="14"/>
        <end position="29"/>
    </location>
</feature>
<feature type="domain" description="Major facilitator superfamily (MFS) profile" evidence="9">
    <location>
        <begin position="54"/>
        <end position="472"/>
    </location>
</feature>
<proteinExistence type="predicted"/>
<protein>
    <submittedName>
        <fullName evidence="10">Major facilitator superfamily MFS_1</fullName>
    </submittedName>
</protein>
<feature type="transmembrane region" description="Helical" evidence="8">
    <location>
        <begin position="354"/>
        <end position="372"/>
    </location>
</feature>
<dbReference type="GO" id="GO:0022857">
    <property type="term" value="F:transmembrane transporter activity"/>
    <property type="evidence" value="ECO:0007669"/>
    <property type="project" value="InterPro"/>
</dbReference>
<gene>
    <name evidence="10" type="ordered locus">MSMEI_3306</name>
</gene>
<evidence type="ECO:0000256" key="8">
    <source>
        <dbReference type="SAM" id="Phobius"/>
    </source>
</evidence>
<feature type="transmembrane region" description="Helical" evidence="8">
    <location>
        <begin position="91"/>
        <end position="116"/>
    </location>
</feature>
<evidence type="ECO:0000256" key="7">
    <source>
        <dbReference type="SAM" id="MobiDB-lite"/>
    </source>
</evidence>
<dbReference type="GO" id="GO:0005886">
    <property type="term" value="C:plasma membrane"/>
    <property type="evidence" value="ECO:0007669"/>
    <property type="project" value="UniProtKB-SubCell"/>
</dbReference>
<evidence type="ECO:0000256" key="2">
    <source>
        <dbReference type="ARBA" id="ARBA00022448"/>
    </source>
</evidence>
<dbReference type="CDD" id="cd17369">
    <property type="entry name" value="MFS_ShiA_like"/>
    <property type="match status" value="1"/>
</dbReference>
<evidence type="ECO:0000256" key="1">
    <source>
        <dbReference type="ARBA" id="ARBA00004651"/>
    </source>
</evidence>
<dbReference type="Gene3D" id="1.20.1250.20">
    <property type="entry name" value="MFS general substrate transporter like domains"/>
    <property type="match status" value="2"/>
</dbReference>
<feature type="transmembrane region" description="Helical" evidence="8">
    <location>
        <begin position="128"/>
        <end position="149"/>
    </location>
</feature>
<feature type="transmembrane region" description="Helical" evidence="8">
    <location>
        <begin position="448"/>
        <end position="467"/>
    </location>
</feature>
<dbReference type="SUPFAM" id="SSF103473">
    <property type="entry name" value="MFS general substrate transporter"/>
    <property type="match status" value="1"/>
</dbReference>
<keyword evidence="6 8" id="KW-0472">Membrane</keyword>
<dbReference type="Proteomes" id="UP000006158">
    <property type="component" value="Chromosome"/>
</dbReference>
<dbReference type="InterPro" id="IPR005828">
    <property type="entry name" value="MFS_sugar_transport-like"/>
</dbReference>
<evidence type="ECO:0000256" key="6">
    <source>
        <dbReference type="ARBA" id="ARBA00023136"/>
    </source>
</evidence>
<evidence type="ECO:0000256" key="3">
    <source>
        <dbReference type="ARBA" id="ARBA00022475"/>
    </source>
</evidence>
<feature type="transmembrane region" description="Helical" evidence="8">
    <location>
        <begin position="66"/>
        <end position="85"/>
    </location>
</feature>
<evidence type="ECO:0000259" key="9">
    <source>
        <dbReference type="PROSITE" id="PS50850"/>
    </source>
</evidence>
<feature type="transmembrane region" description="Helical" evidence="8">
    <location>
        <begin position="378"/>
        <end position="399"/>
    </location>
</feature>
<name>I7GB53_MYCS2</name>
<dbReference type="PROSITE" id="PS50850">
    <property type="entry name" value="MFS"/>
    <property type="match status" value="1"/>
</dbReference>
<keyword evidence="4 8" id="KW-0812">Transmembrane</keyword>
<keyword evidence="2" id="KW-0813">Transport</keyword>
<organism evidence="10 11">
    <name type="scientific">Mycolicibacterium smegmatis (strain ATCC 700084 / mc(2)155)</name>
    <name type="common">Mycobacterium smegmatis</name>
    <dbReference type="NCBI Taxonomy" id="246196"/>
    <lineage>
        <taxon>Bacteria</taxon>
        <taxon>Bacillati</taxon>
        <taxon>Actinomycetota</taxon>
        <taxon>Actinomycetes</taxon>
        <taxon>Mycobacteriales</taxon>
        <taxon>Mycobacteriaceae</taxon>
        <taxon>Mycolicibacterium</taxon>
    </lineage>
</organism>
<feature type="transmembrane region" description="Helical" evidence="8">
    <location>
        <begin position="324"/>
        <end position="342"/>
    </location>
</feature>
<dbReference type="InterPro" id="IPR036259">
    <property type="entry name" value="MFS_trans_sf"/>
</dbReference>
<dbReference type="EMBL" id="CP001663">
    <property type="protein sequence ID" value="AFP39769.1"/>
    <property type="molecule type" value="Genomic_DNA"/>
</dbReference>
<sequence>MDTKSPVSAANPASRVSRSSWKPRSSPWPGETVVTSPKQHLDEIDVLDRDVTRVAAIAATAASIEYYDFFIYGLAAALVFPAVFFPEMSSVTGVLLSFGTFGIGFLARPLGGVVFGHFGDLIGRKKTLVIALIAMGIASTAIGVLPTYASVGVLAPVALTVLRFVQGIAIGGQMGGVVLLAVEAAPPRRRGFYGSFSSLGAPGGVLLANVIFLLLTACVSTEALIEWAWRLPFLMSLILVGLALYVHVKLEDTPSFRRLQELRQSAPVVVTKTRSPVWTVLRTYPAEVALTAGSYIGINLTYYLFITFVISYGTSTLGLSQSTMLAAVLIGSTGQVLALPLAGAVSDRIGRSRVYLCGAFGLAVFAFPFWMLVQTGQFWLITVAMVVGLGVLHSLMYGVQPAFFAETFSTEVRYSGVSLGIQSGAVIGGAFAPMTATALLSSFGWPSVALYMMAGCVLTGLSVWVLAHRNSVRSQEVIG</sequence>
<feature type="transmembrane region" description="Helical" evidence="8">
    <location>
        <begin position="161"/>
        <end position="182"/>
    </location>
</feature>
<feature type="transmembrane region" description="Helical" evidence="8">
    <location>
        <begin position="194"/>
        <end position="215"/>
    </location>
</feature>
<feature type="transmembrane region" description="Helical" evidence="8">
    <location>
        <begin position="419"/>
        <end position="442"/>
    </location>
</feature>
<dbReference type="Pfam" id="PF07690">
    <property type="entry name" value="MFS_1"/>
    <property type="match status" value="1"/>
</dbReference>
<evidence type="ECO:0000313" key="10">
    <source>
        <dbReference type="EMBL" id="AFP39769.1"/>
    </source>
</evidence>
<feature type="transmembrane region" description="Helical" evidence="8">
    <location>
        <begin position="227"/>
        <end position="248"/>
    </location>
</feature>
<keyword evidence="5 8" id="KW-1133">Transmembrane helix</keyword>
<evidence type="ECO:0000256" key="4">
    <source>
        <dbReference type="ARBA" id="ARBA00022692"/>
    </source>
</evidence>
<feature type="transmembrane region" description="Helical" evidence="8">
    <location>
        <begin position="288"/>
        <end position="312"/>
    </location>
</feature>
<dbReference type="PANTHER" id="PTHR43045">
    <property type="entry name" value="SHIKIMATE TRANSPORTER"/>
    <property type="match status" value="1"/>
</dbReference>
<dbReference type="PATRIC" id="fig|246196.56.peg.3396"/>
<dbReference type="InterPro" id="IPR020846">
    <property type="entry name" value="MFS_dom"/>
</dbReference>
<dbReference type="PANTHER" id="PTHR43045:SF1">
    <property type="entry name" value="SHIKIMATE TRANSPORTER"/>
    <property type="match status" value="1"/>
</dbReference>
<reference evidence="10 11" key="1">
    <citation type="journal article" date="2007" name="Genome Biol.">
        <title>Interrupted coding sequences in Mycobacterium smegmatis: authentic mutations or sequencing errors?</title>
        <authorList>
            <person name="Deshayes C."/>
            <person name="Perrodou E."/>
            <person name="Gallien S."/>
            <person name="Euphrasie D."/>
            <person name="Schaeffer C."/>
            <person name="Van-Dorsselaer A."/>
            <person name="Poch O."/>
            <person name="Lecompte O."/>
            <person name="Reyrat J.M."/>
        </authorList>
    </citation>
    <scope>NUCLEOTIDE SEQUENCE [LARGE SCALE GENOMIC DNA]</scope>
    <source>
        <strain evidence="11">ATCC 700084 / mc(2)155</strain>
    </source>
</reference>
<dbReference type="PROSITE" id="PS00217">
    <property type="entry name" value="SUGAR_TRANSPORT_2"/>
    <property type="match status" value="1"/>
</dbReference>
<dbReference type="KEGG" id="msg:MSMEI_3306"/>
<dbReference type="AlphaFoldDB" id="I7GB53"/>
<reference evidence="10 11" key="2">
    <citation type="journal article" date="2009" name="Genome Res.">
        <title>Ortho-proteogenomics: multiple proteomes investigation through orthology and a new MS-based protocol.</title>
        <authorList>
            <person name="Gallien S."/>
            <person name="Perrodou E."/>
            <person name="Carapito C."/>
            <person name="Deshayes C."/>
            <person name="Reyrat J.M."/>
            <person name="Van Dorsselaer A."/>
            <person name="Poch O."/>
            <person name="Schaeffer C."/>
            <person name="Lecompte O."/>
        </authorList>
    </citation>
    <scope>NUCLEOTIDE SEQUENCE [LARGE SCALE GENOMIC DNA]</scope>
    <source>
        <strain evidence="11">ATCC 700084 / mc(2)155</strain>
    </source>
</reference>
<dbReference type="Pfam" id="PF00083">
    <property type="entry name" value="Sugar_tr"/>
    <property type="match status" value="1"/>
</dbReference>
<feature type="region of interest" description="Disordered" evidence="7">
    <location>
        <begin position="1"/>
        <end position="34"/>
    </location>
</feature>